<gene>
    <name evidence="1" type="ORF">ACFSW8_11280</name>
</gene>
<proteinExistence type="predicted"/>
<name>A0ABW4ZBU4_9BACT</name>
<sequence length="327" mass="35203">MDKQQAKFLLSSFRPDGADASSPEFAQALQLAAEDRELGEWLAQERATDAAFAEALSSVPIPNGLRDEILAVLEYDGRAQEGDAEVDSIFTGGMASIQPPAGLRDQIIAAMELQTESSEMTAAEKVTDIAAWRWLSVAAAAAAVVVGIYVSTNSLGDPEPALVNNLNELAVPDQPVDTQVRTVAVHNAVQQMAAKLTSPEGVDLNKDLGCAHDAMQFLDTKSHPVPEVLPPGLGDAKLVGARDMYLENGQPVSLLCFEKEGMGMVHLIVLDTANVKDADKLNTMKSISLKNCYGCSRTKFNIAHWSEGDKAYMILTKANKQEMVKLF</sequence>
<evidence type="ECO:0000313" key="1">
    <source>
        <dbReference type="EMBL" id="MFD2159483.1"/>
    </source>
</evidence>
<dbReference type="RefSeq" id="WP_377086225.1">
    <property type="nucleotide sequence ID" value="NZ_JBHSJL010000014.1"/>
</dbReference>
<dbReference type="EMBL" id="JBHUJB010000046">
    <property type="protein sequence ID" value="MFD2159483.1"/>
    <property type="molecule type" value="Genomic_DNA"/>
</dbReference>
<accession>A0ABW4ZBU4</accession>
<evidence type="ECO:0000313" key="2">
    <source>
        <dbReference type="Proteomes" id="UP001597389"/>
    </source>
</evidence>
<organism evidence="1 2">
    <name type="scientific">Rubritalea tangerina</name>
    <dbReference type="NCBI Taxonomy" id="430798"/>
    <lineage>
        <taxon>Bacteria</taxon>
        <taxon>Pseudomonadati</taxon>
        <taxon>Verrucomicrobiota</taxon>
        <taxon>Verrucomicrobiia</taxon>
        <taxon>Verrucomicrobiales</taxon>
        <taxon>Rubritaleaceae</taxon>
        <taxon>Rubritalea</taxon>
    </lineage>
</organism>
<keyword evidence="2" id="KW-1185">Reference proteome</keyword>
<reference evidence="2" key="1">
    <citation type="journal article" date="2019" name="Int. J. Syst. Evol. Microbiol.">
        <title>The Global Catalogue of Microorganisms (GCM) 10K type strain sequencing project: providing services to taxonomists for standard genome sequencing and annotation.</title>
        <authorList>
            <consortium name="The Broad Institute Genomics Platform"/>
            <consortium name="The Broad Institute Genome Sequencing Center for Infectious Disease"/>
            <person name="Wu L."/>
            <person name="Ma J."/>
        </authorList>
    </citation>
    <scope>NUCLEOTIDE SEQUENCE [LARGE SCALE GENOMIC DNA]</scope>
    <source>
        <strain evidence="2">CCUG 57942</strain>
    </source>
</reference>
<protein>
    <submittedName>
        <fullName evidence="1">Uncharacterized protein</fullName>
    </submittedName>
</protein>
<dbReference type="Proteomes" id="UP001597389">
    <property type="component" value="Unassembled WGS sequence"/>
</dbReference>
<comment type="caution">
    <text evidence="1">The sequence shown here is derived from an EMBL/GenBank/DDBJ whole genome shotgun (WGS) entry which is preliminary data.</text>
</comment>